<dbReference type="SMART" id="SM00967">
    <property type="entry name" value="SpoU_sub_bind"/>
    <property type="match status" value="1"/>
</dbReference>
<dbReference type="InterPro" id="IPR013123">
    <property type="entry name" value="SpoU_subst-bd"/>
</dbReference>
<reference evidence="5 6" key="1">
    <citation type="journal article" date="2022" name="Genome Biol. Evol.">
        <title>Host diet, physiology and behaviors set the stage for Lachnospiraceae cladogenesis.</title>
        <authorList>
            <person name="Vera-Ponce De Leon A."/>
            <person name="Schneider M."/>
            <person name="Jahnes B.C."/>
            <person name="Sadowski V."/>
            <person name="Camuy-Velez L.A."/>
            <person name="Duan J."/>
            <person name="Sabree Z.L."/>
        </authorList>
    </citation>
    <scope>NUCLEOTIDE SEQUENCE [LARGE SCALE GENOMIC DNA]</scope>
    <source>
        <strain evidence="5 6">PAL227</strain>
    </source>
</reference>
<dbReference type="Pfam" id="PF00588">
    <property type="entry name" value="SpoU_methylase"/>
    <property type="match status" value="1"/>
</dbReference>
<dbReference type="SUPFAM" id="SSF55315">
    <property type="entry name" value="L30e-like"/>
    <property type="match status" value="1"/>
</dbReference>
<evidence type="ECO:0000313" key="6">
    <source>
        <dbReference type="Proteomes" id="UP001523565"/>
    </source>
</evidence>
<dbReference type="SUPFAM" id="SSF75217">
    <property type="entry name" value="alpha/beta knot"/>
    <property type="match status" value="1"/>
</dbReference>
<evidence type="ECO:0000259" key="4">
    <source>
        <dbReference type="SMART" id="SM00967"/>
    </source>
</evidence>
<dbReference type="CDD" id="cd18095">
    <property type="entry name" value="SpoU-like_rRNA-MTase"/>
    <property type="match status" value="1"/>
</dbReference>
<dbReference type="Pfam" id="PF22435">
    <property type="entry name" value="MRM3-like_sub_bind"/>
    <property type="match status" value="1"/>
</dbReference>
<dbReference type="Gene3D" id="3.30.1330.30">
    <property type="match status" value="1"/>
</dbReference>
<name>A0ABT1EL31_9FIRM</name>
<evidence type="ECO:0000256" key="3">
    <source>
        <dbReference type="ARBA" id="ARBA00022679"/>
    </source>
</evidence>
<dbReference type="InterPro" id="IPR051259">
    <property type="entry name" value="rRNA_Methyltransferase"/>
</dbReference>
<keyword evidence="2 5" id="KW-0489">Methyltransferase</keyword>
<evidence type="ECO:0000256" key="2">
    <source>
        <dbReference type="ARBA" id="ARBA00022603"/>
    </source>
</evidence>
<dbReference type="PANTHER" id="PTHR43191">
    <property type="entry name" value="RRNA METHYLTRANSFERASE 3"/>
    <property type="match status" value="1"/>
</dbReference>
<dbReference type="RefSeq" id="WP_262070281.1">
    <property type="nucleotide sequence ID" value="NZ_JAMXOC010000033.1"/>
</dbReference>
<feature type="domain" description="RNA 2-O ribose methyltransferase substrate binding" evidence="4">
    <location>
        <begin position="30"/>
        <end position="100"/>
    </location>
</feature>
<dbReference type="GO" id="GO:0008168">
    <property type="term" value="F:methyltransferase activity"/>
    <property type="evidence" value="ECO:0007669"/>
    <property type="project" value="UniProtKB-KW"/>
</dbReference>
<dbReference type="InterPro" id="IPR001537">
    <property type="entry name" value="SpoU_MeTrfase"/>
</dbReference>
<dbReference type="Gene3D" id="3.40.1280.10">
    <property type="match status" value="1"/>
</dbReference>
<proteinExistence type="inferred from homology"/>
<gene>
    <name evidence="5" type="ORF">NK118_14285</name>
</gene>
<evidence type="ECO:0000313" key="5">
    <source>
        <dbReference type="EMBL" id="MCP1111419.1"/>
    </source>
</evidence>
<evidence type="ECO:0000256" key="1">
    <source>
        <dbReference type="ARBA" id="ARBA00007228"/>
    </source>
</evidence>
<dbReference type="InterPro" id="IPR029028">
    <property type="entry name" value="Alpha/beta_knot_MTases"/>
</dbReference>
<dbReference type="EMBL" id="JAMZFV010000033">
    <property type="protein sequence ID" value="MCP1111419.1"/>
    <property type="molecule type" value="Genomic_DNA"/>
</dbReference>
<dbReference type="Proteomes" id="UP001523565">
    <property type="component" value="Unassembled WGS sequence"/>
</dbReference>
<dbReference type="InterPro" id="IPR053888">
    <property type="entry name" value="MRM3-like_sub_bind"/>
</dbReference>
<dbReference type="InterPro" id="IPR029064">
    <property type="entry name" value="Ribosomal_eL30-like_sf"/>
</dbReference>
<dbReference type="GO" id="GO:0032259">
    <property type="term" value="P:methylation"/>
    <property type="evidence" value="ECO:0007669"/>
    <property type="project" value="UniProtKB-KW"/>
</dbReference>
<keyword evidence="6" id="KW-1185">Reference proteome</keyword>
<keyword evidence="3" id="KW-0808">Transferase</keyword>
<dbReference type="InterPro" id="IPR029026">
    <property type="entry name" value="tRNA_m1G_MTases_N"/>
</dbReference>
<comment type="caution">
    <text evidence="5">The sequence shown here is derived from an EMBL/GenBank/DDBJ whole genome shotgun (WGS) entry which is preliminary data.</text>
</comment>
<comment type="similarity">
    <text evidence="1">Belongs to the class IV-like SAM-binding methyltransferase superfamily. RNA methyltransferase TrmH family.</text>
</comment>
<protein>
    <submittedName>
        <fullName evidence="5">RNA methyltransferase</fullName>
    </submittedName>
</protein>
<accession>A0ABT1EL31</accession>
<dbReference type="PANTHER" id="PTHR43191:SF2">
    <property type="entry name" value="RRNA METHYLTRANSFERASE 3, MITOCHONDRIAL"/>
    <property type="match status" value="1"/>
</dbReference>
<organism evidence="5 6">
    <name type="scientific">Ohessyouella blattaphilus</name>
    <dbReference type="NCBI Taxonomy" id="2949333"/>
    <lineage>
        <taxon>Bacteria</taxon>
        <taxon>Bacillati</taxon>
        <taxon>Bacillota</taxon>
        <taxon>Clostridia</taxon>
        <taxon>Lachnospirales</taxon>
        <taxon>Lachnospiraceae</taxon>
        <taxon>Ohessyouella</taxon>
    </lineage>
</organism>
<sequence>MISSTSNPRIKQLVQYKKKKKARDADQVFLVEGLRLAGEIPAEKLVEVYVTSAFKAREQAFLSKLPSEKVIEVTDTVFAYAADTKTPQGVLGVVRQNAYSAQELIQNHHDFVMVLEDVQDPGNVGTIIRSAEAAGVSSVILSENCADVYNPKTTRSTMGSIFRVPFAYTADLPEVIKKLKEQGTKIYAGHLKGSTSYDIIEYDKKVAILIGNEGAGLSEEISGLADDYIVIPMEGKVESLNAAISATILMFEVARRRRGGE</sequence>